<comment type="function">
    <text evidence="12">Involved in acetate metabolism.</text>
</comment>
<keyword evidence="8 12" id="KW-0963">Cytoplasm</keyword>
<dbReference type="NCBIfam" id="TIGR00651">
    <property type="entry name" value="pta"/>
    <property type="match status" value="1"/>
</dbReference>
<dbReference type="Pfam" id="PF13500">
    <property type="entry name" value="AAA_26"/>
    <property type="match status" value="1"/>
</dbReference>
<evidence type="ECO:0000256" key="3">
    <source>
        <dbReference type="ARBA" id="ARBA00008756"/>
    </source>
</evidence>
<name>A0A1M7YJC4_9BACT</name>
<dbReference type="InterPro" id="IPR016475">
    <property type="entry name" value="P-Actrans_bac"/>
</dbReference>
<dbReference type="RefSeq" id="WP_073616283.1">
    <property type="nucleotide sequence ID" value="NZ_FRFE01000039.1"/>
</dbReference>
<dbReference type="Gene3D" id="3.40.50.10950">
    <property type="match status" value="1"/>
</dbReference>
<dbReference type="Proteomes" id="UP000184603">
    <property type="component" value="Unassembled WGS sequence"/>
</dbReference>
<dbReference type="GO" id="GO:0005737">
    <property type="term" value="C:cytoplasm"/>
    <property type="evidence" value="ECO:0007669"/>
    <property type="project" value="UniProtKB-SubCell"/>
</dbReference>
<dbReference type="Pfam" id="PF01515">
    <property type="entry name" value="PTA_PTB"/>
    <property type="match status" value="1"/>
</dbReference>
<organism evidence="15 16">
    <name type="scientific">Desulfopila aestuarii DSM 18488</name>
    <dbReference type="NCBI Taxonomy" id="1121416"/>
    <lineage>
        <taxon>Bacteria</taxon>
        <taxon>Pseudomonadati</taxon>
        <taxon>Thermodesulfobacteriota</taxon>
        <taxon>Desulfobulbia</taxon>
        <taxon>Desulfobulbales</taxon>
        <taxon>Desulfocapsaceae</taxon>
        <taxon>Desulfopila</taxon>
    </lineage>
</organism>
<dbReference type="GO" id="GO:0006085">
    <property type="term" value="P:acetyl-CoA biosynthetic process"/>
    <property type="evidence" value="ECO:0007669"/>
    <property type="project" value="UniProtKB-UniPathway"/>
</dbReference>
<dbReference type="EMBL" id="FRFE01000039">
    <property type="protein sequence ID" value="SHO52717.1"/>
    <property type="molecule type" value="Genomic_DNA"/>
</dbReference>
<sequence length="704" mass="77273">MANNLYVAATEPRSGKSAISLGLMELLTRNIKKVTFFKPLVKVDHRLGERDNTINLIKNQYNLCTKYEEMYAYTTAEANHLISLGKQEELMDGIMAKYNQLAAVSDFILCEGIELEGASASFDFDINVDIANNLGCPMILVAGAKMKTPEEVVSAIKVYHESMESRSCDLLATIVNRVDPSYQAKLTSRIKQENLKGLTYIITNDENLGNPSVGEVARLLNAEILYGEQNLSRHVRSFTIAAMQLRNLLERIEYGTLIITPGDRSDVVLACLAAVQSMTMPNISGIMLTGGLVPEKAIQTVIEGFPDTVPIIAVGENTYQAAIRVENIHAAITPDNTRKITQALAVFERHVDMDELSDKIIKTKTTIVTPKMFESQLLQRARANRQHIVLPEGETDRVLQAAEILLRREVVDLTLLGNEDKIKERISSLGLHLDNAAIIEPRKSAHFEEYAETYYELRKNKGITQDNAHDIMGDLNFFGTMMIYKGHADGMVSGAMHTTADTIRPAFQFIKTKPECSIVSSVFLMCLNDRVLAYGDCAVNPNPTAEELAEIAISSAQTAAIFGINPLVAMLSYSSGKSGKGEQVEKVRKATEIAQERAKTLFPGLEIEGPIQYDAAVDAEVARTKMPDSKVAGRATVFVFPDLNTGNNTYKAVQRSANAVAVGPILQGLRKPVNDLSRGCLVTDIVNTVAITAVQAQAEKLAKK</sequence>
<dbReference type="InterPro" id="IPR004614">
    <property type="entry name" value="P_AcTrfase"/>
</dbReference>
<comment type="similarity">
    <text evidence="3 12">In the C-terminal section; belongs to the phosphate acetyltransferase and butyryltransferase family.</text>
</comment>
<dbReference type="InterPro" id="IPR002505">
    <property type="entry name" value="PTA_PTB"/>
</dbReference>
<evidence type="ECO:0000256" key="10">
    <source>
        <dbReference type="ARBA" id="ARBA00023315"/>
    </source>
</evidence>
<dbReference type="Gene3D" id="3.40.1390.20">
    <property type="entry name" value="HprK N-terminal domain-like"/>
    <property type="match status" value="1"/>
</dbReference>
<dbReference type="InterPro" id="IPR010766">
    <property type="entry name" value="DRTGG"/>
</dbReference>
<evidence type="ECO:0000256" key="2">
    <source>
        <dbReference type="ARBA" id="ARBA00004989"/>
    </source>
</evidence>
<comment type="catalytic activity">
    <reaction evidence="12">
        <text>acetyl-CoA + phosphate = acetyl phosphate + CoA</text>
        <dbReference type="Rhea" id="RHEA:19521"/>
        <dbReference type="ChEBI" id="CHEBI:22191"/>
        <dbReference type="ChEBI" id="CHEBI:43474"/>
        <dbReference type="ChEBI" id="CHEBI:57287"/>
        <dbReference type="ChEBI" id="CHEBI:57288"/>
        <dbReference type="EC" id="2.3.1.8"/>
    </reaction>
</comment>
<evidence type="ECO:0000256" key="8">
    <source>
        <dbReference type="ARBA" id="ARBA00022490"/>
    </source>
</evidence>
<dbReference type="InterPro" id="IPR042113">
    <property type="entry name" value="P_AcTrfase_dom1"/>
</dbReference>
<evidence type="ECO:0000256" key="5">
    <source>
        <dbReference type="ARBA" id="ARBA00011643"/>
    </source>
</evidence>
<dbReference type="AlphaFoldDB" id="A0A1M7YJC4"/>
<dbReference type="InterPro" id="IPR042112">
    <property type="entry name" value="P_AcTrfase_dom2"/>
</dbReference>
<dbReference type="Gene3D" id="3.40.50.300">
    <property type="entry name" value="P-loop containing nucleotide triphosphate hydrolases"/>
    <property type="match status" value="1"/>
</dbReference>
<comment type="similarity">
    <text evidence="4 12">In the N-terminal section; belongs to the CobB/CobQ family.</text>
</comment>
<evidence type="ECO:0000313" key="16">
    <source>
        <dbReference type="Proteomes" id="UP000184603"/>
    </source>
</evidence>
<dbReference type="PANTHER" id="PTHR43356">
    <property type="entry name" value="PHOSPHATE ACETYLTRANSFERASE"/>
    <property type="match status" value="1"/>
</dbReference>
<keyword evidence="16" id="KW-1185">Reference proteome</keyword>
<dbReference type="PANTHER" id="PTHR43356:SF3">
    <property type="entry name" value="PHOSPHATE ACETYLTRANSFERASE"/>
    <property type="match status" value="1"/>
</dbReference>
<evidence type="ECO:0000256" key="9">
    <source>
        <dbReference type="ARBA" id="ARBA00022679"/>
    </source>
</evidence>
<evidence type="ECO:0000256" key="6">
    <source>
        <dbReference type="ARBA" id="ARBA00012707"/>
    </source>
</evidence>
<evidence type="ECO:0000256" key="11">
    <source>
        <dbReference type="ARBA" id="ARBA00031108"/>
    </source>
</evidence>
<accession>A0A1M7YJC4</accession>
<dbReference type="STRING" id="1121416.SAMN02745220_04702"/>
<dbReference type="NCBIfam" id="NF007233">
    <property type="entry name" value="PRK09653.1"/>
    <property type="match status" value="1"/>
</dbReference>
<comment type="pathway">
    <text evidence="2 12">Metabolic intermediate biosynthesis; acetyl-CoA biosynthesis; acetyl-CoA from acetate: step 2/2.</text>
</comment>
<dbReference type="Pfam" id="PF07085">
    <property type="entry name" value="DRTGG"/>
    <property type="match status" value="1"/>
</dbReference>
<dbReference type="SUPFAM" id="SSF75138">
    <property type="entry name" value="HprK N-terminal domain-like"/>
    <property type="match status" value="1"/>
</dbReference>
<dbReference type="OrthoDB" id="9808984at2"/>
<dbReference type="InterPro" id="IPR050500">
    <property type="entry name" value="Phos_Acetyltrans/Butyryltrans"/>
</dbReference>
<protein>
    <recommendedName>
        <fullName evidence="7 12">Phosphate acetyltransferase</fullName>
        <ecNumber evidence="6 12">2.3.1.8</ecNumber>
    </recommendedName>
    <alternativeName>
        <fullName evidence="11 12">Phosphotransacetylase</fullName>
    </alternativeName>
</protein>
<evidence type="ECO:0000256" key="12">
    <source>
        <dbReference type="PIRNR" id="PIRNR006107"/>
    </source>
</evidence>
<evidence type="ECO:0000256" key="4">
    <source>
        <dbReference type="ARBA" id="ARBA00009786"/>
    </source>
</evidence>
<proteinExistence type="inferred from homology"/>
<dbReference type="Gene3D" id="3.40.50.10750">
    <property type="entry name" value="Isocitrate/Isopropylmalate dehydrogenase-like"/>
    <property type="match status" value="1"/>
</dbReference>
<evidence type="ECO:0000259" key="13">
    <source>
        <dbReference type="Pfam" id="PF01515"/>
    </source>
</evidence>
<dbReference type="UniPathway" id="UPA00340">
    <property type="reaction ID" value="UER00459"/>
</dbReference>
<dbReference type="InterPro" id="IPR027417">
    <property type="entry name" value="P-loop_NTPase"/>
</dbReference>
<evidence type="ECO:0000259" key="14">
    <source>
        <dbReference type="Pfam" id="PF07085"/>
    </source>
</evidence>
<evidence type="ECO:0000256" key="1">
    <source>
        <dbReference type="ARBA" id="ARBA00004496"/>
    </source>
</evidence>
<feature type="domain" description="Phosphate acetyl/butaryl transferase" evidence="13">
    <location>
        <begin position="372"/>
        <end position="693"/>
    </location>
</feature>
<keyword evidence="9 12" id="KW-0808">Transferase</keyword>
<dbReference type="SUPFAM" id="SSF53659">
    <property type="entry name" value="Isocitrate/Isopropylmalate dehydrogenase-like"/>
    <property type="match status" value="1"/>
</dbReference>
<comment type="subunit">
    <text evidence="5">Homohexamer.</text>
</comment>
<dbReference type="PIRSF" id="PIRSF006107">
    <property type="entry name" value="PhpActrans_proteobac"/>
    <property type="match status" value="1"/>
</dbReference>
<dbReference type="SUPFAM" id="SSF52540">
    <property type="entry name" value="P-loop containing nucleoside triphosphate hydrolases"/>
    <property type="match status" value="1"/>
</dbReference>
<keyword evidence="10 12" id="KW-0012">Acyltransferase</keyword>
<dbReference type="InterPro" id="IPR028979">
    <property type="entry name" value="Ser_kin/Pase_Hpr-like_N_sf"/>
</dbReference>
<feature type="domain" description="DRTGG" evidence="14">
    <location>
        <begin position="215"/>
        <end position="326"/>
    </location>
</feature>
<dbReference type="NCBIfam" id="NF004167">
    <property type="entry name" value="PRK05632.1"/>
    <property type="match status" value="1"/>
</dbReference>
<comment type="subcellular location">
    <subcellularLocation>
        <location evidence="1 12">Cytoplasm</location>
    </subcellularLocation>
</comment>
<dbReference type="CDD" id="cd03109">
    <property type="entry name" value="DTBS"/>
    <property type="match status" value="1"/>
</dbReference>
<comment type="domain">
    <text evidence="12">The N-terminal region seems to be important for proper quaternary structure. The C-terminal region contains the substrate-binding site.</text>
</comment>
<reference evidence="15 16" key="1">
    <citation type="submission" date="2016-12" db="EMBL/GenBank/DDBJ databases">
        <authorList>
            <person name="Song W.-J."/>
            <person name="Kurnit D.M."/>
        </authorList>
    </citation>
    <scope>NUCLEOTIDE SEQUENCE [LARGE SCALE GENOMIC DNA]</scope>
    <source>
        <strain evidence="15 16">DSM 18488</strain>
    </source>
</reference>
<dbReference type="GO" id="GO:0008959">
    <property type="term" value="F:phosphate acetyltransferase activity"/>
    <property type="evidence" value="ECO:0007669"/>
    <property type="project" value="UniProtKB-EC"/>
</dbReference>
<dbReference type="EC" id="2.3.1.8" evidence="6 12"/>
<evidence type="ECO:0000313" key="15">
    <source>
        <dbReference type="EMBL" id="SHO52717.1"/>
    </source>
</evidence>
<gene>
    <name evidence="15" type="ORF">SAMN02745220_04702</name>
</gene>
<dbReference type="FunFam" id="3.40.50.10750:FF:000001">
    <property type="entry name" value="Phosphate acetyltransferase"/>
    <property type="match status" value="1"/>
</dbReference>
<evidence type="ECO:0000256" key="7">
    <source>
        <dbReference type="ARBA" id="ARBA00021528"/>
    </source>
</evidence>